<reference evidence="1 2" key="1">
    <citation type="submission" date="2019-03" db="EMBL/GenBank/DDBJ databases">
        <title>Genomic analyses of the natural microbiome of Caenorhabditis elegans.</title>
        <authorList>
            <person name="Samuel B."/>
        </authorList>
    </citation>
    <scope>NUCLEOTIDE SEQUENCE [LARGE SCALE GENOMIC DNA]</scope>
    <source>
        <strain evidence="1 2">BIGb0525</strain>
    </source>
</reference>
<protein>
    <submittedName>
        <fullName evidence="1">Uncharacterized protein</fullName>
    </submittedName>
</protein>
<dbReference type="EMBL" id="SOCQ01000024">
    <property type="protein sequence ID" value="TDV37693.1"/>
    <property type="molecule type" value="Genomic_DNA"/>
</dbReference>
<evidence type="ECO:0000313" key="2">
    <source>
        <dbReference type="Proteomes" id="UP000295804"/>
    </source>
</evidence>
<dbReference type="Proteomes" id="UP000295804">
    <property type="component" value="Unassembled WGS sequence"/>
</dbReference>
<name>A0A4R7UT17_9PSED</name>
<sequence length="90" mass="9717">MEEVLVAKAVSWKTELTSMMSSATSETDKQALAAFQSALMPYLDTPDSLRTLLGKIQMASTLETLTARAEFSSLAEFQSTLPDTVKVIAA</sequence>
<dbReference type="RefSeq" id="WP_034153121.1">
    <property type="nucleotide sequence ID" value="NZ_SOCQ01000024.1"/>
</dbReference>
<proteinExistence type="predicted"/>
<accession>A0A4R7UT17</accession>
<dbReference type="AlphaFoldDB" id="A0A4R7UT17"/>
<comment type="caution">
    <text evidence="1">The sequence shown here is derived from an EMBL/GenBank/DDBJ whole genome shotgun (WGS) entry which is preliminary data.</text>
</comment>
<organism evidence="1 2">
    <name type="scientific">Pseudomonas helmanticensis</name>
    <dbReference type="NCBI Taxonomy" id="1471381"/>
    <lineage>
        <taxon>Bacteria</taxon>
        <taxon>Pseudomonadati</taxon>
        <taxon>Pseudomonadota</taxon>
        <taxon>Gammaproteobacteria</taxon>
        <taxon>Pseudomonadales</taxon>
        <taxon>Pseudomonadaceae</taxon>
        <taxon>Pseudomonas</taxon>
    </lineage>
</organism>
<evidence type="ECO:0000313" key="1">
    <source>
        <dbReference type="EMBL" id="TDV37693.1"/>
    </source>
</evidence>
<gene>
    <name evidence="1" type="ORF">EDF87_12472</name>
</gene>